<accession>A0A068RHU4</accession>
<dbReference type="AlphaFoldDB" id="A0A068RHU4"/>
<dbReference type="OrthoDB" id="8964853at2759"/>
<keyword evidence="5" id="KW-0539">Nucleus</keyword>
<evidence type="ECO:0000256" key="3">
    <source>
        <dbReference type="ARBA" id="ARBA00023159"/>
    </source>
</evidence>
<dbReference type="Pfam" id="PF00010">
    <property type="entry name" value="HLH"/>
    <property type="match status" value="1"/>
</dbReference>
<dbReference type="GO" id="GO:0045944">
    <property type="term" value="P:positive regulation of transcription by RNA polymerase II"/>
    <property type="evidence" value="ECO:0007669"/>
    <property type="project" value="TreeGrafter"/>
</dbReference>
<proteinExistence type="predicted"/>
<evidence type="ECO:0000256" key="2">
    <source>
        <dbReference type="ARBA" id="ARBA00023125"/>
    </source>
</evidence>
<feature type="domain" description="BHLH" evidence="6">
    <location>
        <begin position="54"/>
        <end position="106"/>
    </location>
</feature>
<evidence type="ECO:0000256" key="4">
    <source>
        <dbReference type="ARBA" id="ARBA00023163"/>
    </source>
</evidence>
<keyword evidence="2" id="KW-0238">DNA-binding</keyword>
<dbReference type="GO" id="GO:0003677">
    <property type="term" value="F:DNA binding"/>
    <property type="evidence" value="ECO:0007669"/>
    <property type="project" value="UniProtKB-KW"/>
</dbReference>
<evidence type="ECO:0000313" key="7">
    <source>
        <dbReference type="EMBL" id="CDH49305.1"/>
    </source>
</evidence>
<dbReference type="GO" id="GO:0090575">
    <property type="term" value="C:RNA polymerase II transcription regulator complex"/>
    <property type="evidence" value="ECO:0007669"/>
    <property type="project" value="TreeGrafter"/>
</dbReference>
<dbReference type="STRING" id="1263082.A0A068RHU4"/>
<dbReference type="Proteomes" id="UP000027586">
    <property type="component" value="Unassembled WGS sequence"/>
</dbReference>
<dbReference type="PANTHER" id="PTHR10328">
    <property type="entry name" value="PROTEIN MAX MYC-ASSOCIATED FACTOR X"/>
    <property type="match status" value="1"/>
</dbReference>
<dbReference type="PANTHER" id="PTHR10328:SF3">
    <property type="entry name" value="PROTEIN MAX"/>
    <property type="match status" value="1"/>
</dbReference>
<reference evidence="7" key="1">
    <citation type="submission" date="2013-08" db="EMBL/GenBank/DDBJ databases">
        <title>Gene expansion shapes genome architecture in the human pathogen Lichtheimia corymbifera: an evolutionary genomics analysis in the ancient terrestrial Mucorales (Mucoromycotina).</title>
        <authorList>
            <person name="Schwartze V.U."/>
            <person name="Winter S."/>
            <person name="Shelest E."/>
            <person name="Marcet-Houben M."/>
            <person name="Horn F."/>
            <person name="Wehner S."/>
            <person name="Hoffmann K."/>
            <person name="Riege K."/>
            <person name="Sammeth M."/>
            <person name="Nowrousian M."/>
            <person name="Valiante V."/>
            <person name="Linde J."/>
            <person name="Jacobsen I.D."/>
            <person name="Marz M."/>
            <person name="Brakhage A.A."/>
            <person name="Gabaldon T."/>
            <person name="Bocker S."/>
            <person name="Voigt K."/>
        </authorList>
    </citation>
    <scope>NUCLEOTIDE SEQUENCE [LARGE SCALE GENOMIC DNA]</scope>
    <source>
        <strain evidence="7">FSU 9682</strain>
    </source>
</reference>
<dbReference type="SMART" id="SM00353">
    <property type="entry name" value="HLH"/>
    <property type="match status" value="1"/>
</dbReference>
<dbReference type="InterPro" id="IPR036638">
    <property type="entry name" value="HLH_DNA-bd_sf"/>
</dbReference>
<dbReference type="GO" id="GO:0003700">
    <property type="term" value="F:DNA-binding transcription factor activity"/>
    <property type="evidence" value="ECO:0007669"/>
    <property type="project" value="TreeGrafter"/>
</dbReference>
<organism evidence="7 8">
    <name type="scientific">Lichtheimia corymbifera JMRC:FSU:9682</name>
    <dbReference type="NCBI Taxonomy" id="1263082"/>
    <lineage>
        <taxon>Eukaryota</taxon>
        <taxon>Fungi</taxon>
        <taxon>Fungi incertae sedis</taxon>
        <taxon>Mucoromycota</taxon>
        <taxon>Mucoromycotina</taxon>
        <taxon>Mucoromycetes</taxon>
        <taxon>Mucorales</taxon>
        <taxon>Lichtheimiaceae</taxon>
        <taxon>Lichtheimia</taxon>
    </lineage>
</organism>
<evidence type="ECO:0000259" key="6">
    <source>
        <dbReference type="PROSITE" id="PS50888"/>
    </source>
</evidence>
<sequence>MPSEKCKMMRQVFFGSFSAVAPYPTDDRMCRMVHHHQNNQLPCTRCDHDAALADRRSAHNALERQRREHLNTKFQELAHALPSLQNIRRPSKTMIVSKSLDFVAASIHRETSYMAEILQLRRQNERLRKQASTLSQFLILDDPLAPPSYTTMPDVCYPLTSPAVSTAMTEKNSSAKYMC</sequence>
<keyword evidence="8" id="KW-1185">Reference proteome</keyword>
<evidence type="ECO:0000256" key="5">
    <source>
        <dbReference type="ARBA" id="ARBA00023242"/>
    </source>
</evidence>
<dbReference type="EMBL" id="CBTN010000003">
    <property type="protein sequence ID" value="CDH49305.1"/>
    <property type="molecule type" value="Genomic_DNA"/>
</dbReference>
<evidence type="ECO:0000313" key="8">
    <source>
        <dbReference type="Proteomes" id="UP000027586"/>
    </source>
</evidence>
<dbReference type="InterPro" id="IPR011598">
    <property type="entry name" value="bHLH_dom"/>
</dbReference>
<name>A0A068RHU4_9FUNG</name>
<keyword evidence="1" id="KW-0805">Transcription regulation</keyword>
<dbReference type="SUPFAM" id="SSF47459">
    <property type="entry name" value="HLH, helix-loop-helix DNA-binding domain"/>
    <property type="match status" value="1"/>
</dbReference>
<dbReference type="VEuPathDB" id="FungiDB:LCOR_01053.1"/>
<gene>
    <name evidence="7" type="ORF">LCOR_01053.1</name>
</gene>
<protein>
    <recommendedName>
        <fullName evidence="6">BHLH domain-containing protein</fullName>
    </recommendedName>
</protein>
<keyword evidence="4" id="KW-0804">Transcription</keyword>
<keyword evidence="3" id="KW-0010">Activator</keyword>
<comment type="caution">
    <text evidence="7">The sequence shown here is derived from an EMBL/GenBank/DDBJ whole genome shotgun (WGS) entry which is preliminary data.</text>
</comment>
<evidence type="ECO:0000256" key="1">
    <source>
        <dbReference type="ARBA" id="ARBA00023015"/>
    </source>
</evidence>
<dbReference type="PROSITE" id="PS50888">
    <property type="entry name" value="BHLH"/>
    <property type="match status" value="1"/>
</dbReference>
<dbReference type="Gene3D" id="4.10.280.10">
    <property type="entry name" value="Helix-loop-helix DNA-binding domain"/>
    <property type="match status" value="1"/>
</dbReference>
<dbReference type="GO" id="GO:0046983">
    <property type="term" value="F:protein dimerization activity"/>
    <property type="evidence" value="ECO:0007669"/>
    <property type="project" value="InterPro"/>
</dbReference>